<feature type="transmembrane region" description="Helical" evidence="7">
    <location>
        <begin position="36"/>
        <end position="57"/>
    </location>
</feature>
<dbReference type="EMBL" id="OY569118">
    <property type="protein sequence ID" value="CAJ1003519.1"/>
    <property type="molecule type" value="Genomic_DNA"/>
</dbReference>
<feature type="transmembrane region" description="Helical" evidence="7">
    <location>
        <begin position="262"/>
        <end position="281"/>
    </location>
</feature>
<sequence>MIESGYEVFDTYQQGGNHMSQQQSNTLQKKLKPRHLTMISIGGVIGAGLFVGSGSVINSTGPGAILSYALAGLLVVMVMRMLGEMAVVNPDSGSFSTYAHQALGPWASYTIGWLYWFYWAIVIAIEATAGGAIVHGWIPSVPVWLLSLILTVLLTITNVLSVKSFGEFEYWFAMIKVVAISLFMCIGAAILFNLIPAIPSPGLTNLLGQGGFLPNGASSVFVGIVVCVFSFFGAEIAAIAAGETPNPEKSVVIAIKSVIWRILLFYIGSVAILVMLLPWNAADLLKSPYVTMLDMLGIPAAAQIMNVVVLVSVLSCLNSALYTNSRMLYSLARKGNAPRSLLQVNKNGVPVRAVLASTFFSYLCAIFHFVSPDKIFLFLVNASGAIAILVYLVIAVSHVRLRRKLERENPQALTLKMWAFPYLTYLTIAAMVLILVSMLFMESMRSQLYLTMLITALVVASYFLFKRKSAALAHEAGETEVEHQNQNAS</sequence>
<feature type="transmembrane region" description="Helical" evidence="7">
    <location>
        <begin position="375"/>
        <end position="396"/>
    </location>
</feature>
<dbReference type="GO" id="GO:0055085">
    <property type="term" value="P:transmembrane transport"/>
    <property type="evidence" value="ECO:0007669"/>
    <property type="project" value="InterPro"/>
</dbReference>
<protein>
    <submittedName>
        <fullName evidence="9">GABA permease</fullName>
    </submittedName>
</protein>
<keyword evidence="5 7" id="KW-1133">Transmembrane helix</keyword>
<keyword evidence="2" id="KW-0813">Transport</keyword>
<dbReference type="Pfam" id="PF00324">
    <property type="entry name" value="AA_permease"/>
    <property type="match status" value="1"/>
</dbReference>
<evidence type="ECO:0000259" key="8">
    <source>
        <dbReference type="Pfam" id="PF00324"/>
    </source>
</evidence>
<evidence type="ECO:0000256" key="4">
    <source>
        <dbReference type="ARBA" id="ARBA00022970"/>
    </source>
</evidence>
<dbReference type="KEGG" id="bayd:BSPP4475_14460"/>
<feature type="transmembrane region" description="Helical" evidence="7">
    <location>
        <begin position="144"/>
        <end position="165"/>
    </location>
</feature>
<evidence type="ECO:0000256" key="7">
    <source>
        <dbReference type="SAM" id="Phobius"/>
    </source>
</evidence>
<feature type="domain" description="Amino acid permease/ SLC12A" evidence="8">
    <location>
        <begin position="35"/>
        <end position="470"/>
    </location>
</feature>
<keyword evidence="3 7" id="KW-0812">Transmembrane</keyword>
<dbReference type="Proteomes" id="UP001189619">
    <property type="component" value="Chromosome"/>
</dbReference>
<name>A0AA48RII8_9BACL</name>
<feature type="transmembrane region" description="Helical" evidence="7">
    <location>
        <begin position="218"/>
        <end position="241"/>
    </location>
</feature>
<feature type="transmembrane region" description="Helical" evidence="7">
    <location>
        <begin position="63"/>
        <end position="82"/>
    </location>
</feature>
<dbReference type="InterPro" id="IPR004840">
    <property type="entry name" value="Amino_acid_permease_CS"/>
</dbReference>
<proteinExistence type="predicted"/>
<evidence type="ECO:0000256" key="2">
    <source>
        <dbReference type="ARBA" id="ARBA00022448"/>
    </source>
</evidence>
<accession>A0AA48RII8</accession>
<dbReference type="FunFam" id="1.20.1740.10:FF:000001">
    <property type="entry name" value="Amino acid permease"/>
    <property type="match status" value="1"/>
</dbReference>
<dbReference type="PIRSF" id="PIRSF006060">
    <property type="entry name" value="AA_transporter"/>
    <property type="match status" value="1"/>
</dbReference>
<feature type="transmembrane region" description="Helical" evidence="7">
    <location>
        <begin position="177"/>
        <end position="198"/>
    </location>
</feature>
<dbReference type="AlphaFoldDB" id="A0AA48RII8"/>
<feature type="transmembrane region" description="Helical" evidence="7">
    <location>
        <begin position="447"/>
        <end position="465"/>
    </location>
</feature>
<organism evidence="9 10">
    <name type="scientific">Brevibacillus aydinogluensis</name>
    <dbReference type="NCBI Taxonomy" id="927786"/>
    <lineage>
        <taxon>Bacteria</taxon>
        <taxon>Bacillati</taxon>
        <taxon>Bacillota</taxon>
        <taxon>Bacilli</taxon>
        <taxon>Bacillales</taxon>
        <taxon>Paenibacillaceae</taxon>
        <taxon>Brevibacillus</taxon>
    </lineage>
</organism>
<reference evidence="9" key="1">
    <citation type="submission" date="2023-07" db="EMBL/GenBank/DDBJ databases">
        <authorList>
            <person name="Ivanov I."/>
            <person name="Teneva D."/>
            <person name="Stoikov I."/>
        </authorList>
    </citation>
    <scope>NUCLEOTIDE SEQUENCE</scope>
    <source>
        <strain evidence="9">4475</strain>
    </source>
</reference>
<keyword evidence="10" id="KW-1185">Reference proteome</keyword>
<dbReference type="PROSITE" id="PS00218">
    <property type="entry name" value="AMINO_ACID_PERMEASE_1"/>
    <property type="match status" value="1"/>
</dbReference>
<keyword evidence="6 7" id="KW-0472">Membrane</keyword>
<gene>
    <name evidence="9" type="ORF">BSPP4475_14460</name>
</gene>
<dbReference type="Gene3D" id="1.20.1740.10">
    <property type="entry name" value="Amino acid/polyamine transporter I"/>
    <property type="match status" value="1"/>
</dbReference>
<dbReference type="InterPro" id="IPR004841">
    <property type="entry name" value="AA-permease/SLC12A_dom"/>
</dbReference>
<evidence type="ECO:0000313" key="9">
    <source>
        <dbReference type="EMBL" id="CAJ1003519.1"/>
    </source>
</evidence>
<evidence type="ECO:0000256" key="3">
    <source>
        <dbReference type="ARBA" id="ARBA00022692"/>
    </source>
</evidence>
<keyword evidence="4" id="KW-0029">Amino-acid transport</keyword>
<evidence type="ECO:0000256" key="5">
    <source>
        <dbReference type="ARBA" id="ARBA00022989"/>
    </source>
</evidence>
<feature type="transmembrane region" description="Helical" evidence="7">
    <location>
        <begin position="349"/>
        <end position="369"/>
    </location>
</feature>
<dbReference type="PANTHER" id="PTHR43495">
    <property type="entry name" value="GABA PERMEASE"/>
    <property type="match status" value="1"/>
</dbReference>
<dbReference type="PANTHER" id="PTHR43495:SF5">
    <property type="entry name" value="GAMMA-AMINOBUTYRIC ACID PERMEASE"/>
    <property type="match status" value="1"/>
</dbReference>
<evidence type="ECO:0000313" key="10">
    <source>
        <dbReference type="Proteomes" id="UP001189619"/>
    </source>
</evidence>
<comment type="subcellular location">
    <subcellularLocation>
        <location evidence="1">Membrane</location>
        <topology evidence="1">Multi-pass membrane protein</topology>
    </subcellularLocation>
</comment>
<dbReference type="GO" id="GO:0016020">
    <property type="term" value="C:membrane"/>
    <property type="evidence" value="ECO:0007669"/>
    <property type="project" value="UniProtKB-SubCell"/>
</dbReference>
<dbReference type="GO" id="GO:0006865">
    <property type="term" value="P:amino acid transport"/>
    <property type="evidence" value="ECO:0007669"/>
    <property type="project" value="UniProtKB-KW"/>
</dbReference>
<evidence type="ECO:0000256" key="1">
    <source>
        <dbReference type="ARBA" id="ARBA00004141"/>
    </source>
</evidence>
<feature type="transmembrane region" description="Helical" evidence="7">
    <location>
        <begin position="301"/>
        <end position="323"/>
    </location>
</feature>
<feature type="transmembrane region" description="Helical" evidence="7">
    <location>
        <begin position="417"/>
        <end position="441"/>
    </location>
</feature>
<evidence type="ECO:0000256" key="6">
    <source>
        <dbReference type="ARBA" id="ARBA00023136"/>
    </source>
</evidence>